<protein>
    <submittedName>
        <fullName evidence="2">Uncharacterized protein</fullName>
    </submittedName>
</protein>
<reference evidence="2 3" key="1">
    <citation type="submission" date="2019-04" db="EMBL/GenBank/DDBJ databases">
        <title>Comparative genomics and transcriptomics to analyze fruiting body development in filamentous ascomycetes.</title>
        <authorList>
            <consortium name="DOE Joint Genome Institute"/>
            <person name="Lutkenhaus R."/>
            <person name="Traeger S."/>
            <person name="Breuer J."/>
            <person name="Kuo A."/>
            <person name="Lipzen A."/>
            <person name="Pangilinan J."/>
            <person name="Dilworth D."/>
            <person name="Sandor L."/>
            <person name="Poggeler S."/>
            <person name="Barry K."/>
            <person name="Grigoriev I.V."/>
            <person name="Nowrousian M."/>
        </authorList>
    </citation>
    <scope>NUCLEOTIDE SEQUENCE [LARGE SCALE GENOMIC DNA]</scope>
    <source>
        <strain evidence="2 3">CBS 389.68</strain>
    </source>
</reference>
<sequence>MRADHPMSKPGKLNSTGAAAEVGPEEATWLITKKCPDIHTPESVKSRETCMQRCNHRYSASRQCGGGAIFSCKRDPRRRYRRTCGMQPHQGCWWIMMGGESGRGSTVVGMAKGWDGWDVTGTAIVPGNRALTVILAEAGLEIQVADEISWKRRGPDGSEVQAEGHPDCDHRFRGAMEDNVFHKLAFYPDWSRPHVGLVITGTRRLKIRPASARSGEVPQLHVHSLDHRLYPTHPQPQQKQGRTAFAQALLSAKSRWKDRQSPLSPLFTNKLPCSARVKVYPGSGLYPAHFTHLPRACNPAAILPPLLQDNRLVTYLGFSVGPAPRTTFHGATRRTTVWLG</sequence>
<accession>A0A4S2MKE4</accession>
<evidence type="ECO:0000256" key="1">
    <source>
        <dbReference type="SAM" id="MobiDB-lite"/>
    </source>
</evidence>
<dbReference type="Proteomes" id="UP000298138">
    <property type="component" value="Unassembled WGS sequence"/>
</dbReference>
<dbReference type="EMBL" id="ML220153">
    <property type="protein sequence ID" value="TGZ77430.1"/>
    <property type="molecule type" value="Genomic_DNA"/>
</dbReference>
<evidence type="ECO:0000313" key="3">
    <source>
        <dbReference type="Proteomes" id="UP000298138"/>
    </source>
</evidence>
<keyword evidence="3" id="KW-1185">Reference proteome</keyword>
<proteinExistence type="predicted"/>
<dbReference type="AlphaFoldDB" id="A0A4S2MKE4"/>
<dbReference type="InParanoid" id="A0A4S2MKE4"/>
<organism evidence="2 3">
    <name type="scientific">Ascodesmis nigricans</name>
    <dbReference type="NCBI Taxonomy" id="341454"/>
    <lineage>
        <taxon>Eukaryota</taxon>
        <taxon>Fungi</taxon>
        <taxon>Dikarya</taxon>
        <taxon>Ascomycota</taxon>
        <taxon>Pezizomycotina</taxon>
        <taxon>Pezizomycetes</taxon>
        <taxon>Pezizales</taxon>
        <taxon>Ascodesmidaceae</taxon>
        <taxon>Ascodesmis</taxon>
    </lineage>
</organism>
<feature type="region of interest" description="Disordered" evidence="1">
    <location>
        <begin position="1"/>
        <end position="21"/>
    </location>
</feature>
<evidence type="ECO:0000313" key="2">
    <source>
        <dbReference type="EMBL" id="TGZ77430.1"/>
    </source>
</evidence>
<gene>
    <name evidence="2" type="ORF">EX30DRAFT_387353</name>
</gene>
<name>A0A4S2MKE4_9PEZI</name>